<dbReference type="InterPro" id="IPR050155">
    <property type="entry name" value="HAD-like_hydrolase_sf"/>
</dbReference>
<dbReference type="Gene3D" id="3.40.50.1000">
    <property type="entry name" value="HAD superfamily/HAD-like"/>
    <property type="match status" value="1"/>
</dbReference>
<dbReference type="EC" id="3.1.3.18" evidence="4"/>
<comment type="similarity">
    <text evidence="3">Belongs to the HAD-like hydrolase superfamily. CbbY/CbbZ/Gph/YieH family.</text>
</comment>
<comment type="catalytic activity">
    <reaction evidence="1">
        <text>2-phosphoglycolate + H2O = glycolate + phosphate</text>
        <dbReference type="Rhea" id="RHEA:14369"/>
        <dbReference type="ChEBI" id="CHEBI:15377"/>
        <dbReference type="ChEBI" id="CHEBI:29805"/>
        <dbReference type="ChEBI" id="CHEBI:43474"/>
        <dbReference type="ChEBI" id="CHEBI:58033"/>
        <dbReference type="EC" id="3.1.3.18"/>
    </reaction>
</comment>
<keyword evidence="5" id="KW-0378">Hydrolase</keyword>
<dbReference type="Proteomes" id="UP000601041">
    <property type="component" value="Unassembled WGS sequence"/>
</dbReference>
<dbReference type="EMBL" id="CABFWE030000013">
    <property type="protein sequence ID" value="CAD7053220.1"/>
    <property type="molecule type" value="Genomic_DNA"/>
</dbReference>
<comment type="pathway">
    <text evidence="2">Organic acid metabolism; glycolate biosynthesis; glycolate from 2-phosphoglycolate: step 1/1.</text>
</comment>
<gene>
    <name evidence="5" type="ORF">RHAB21_04471</name>
</gene>
<dbReference type="SUPFAM" id="SSF56784">
    <property type="entry name" value="HAD-like"/>
    <property type="match status" value="1"/>
</dbReference>
<dbReference type="GO" id="GO:0016787">
    <property type="term" value="F:hydrolase activity"/>
    <property type="evidence" value="ECO:0007669"/>
    <property type="project" value="UniProtKB-KW"/>
</dbReference>
<dbReference type="PANTHER" id="PTHR43434">
    <property type="entry name" value="PHOSPHOGLYCOLATE PHOSPHATASE"/>
    <property type="match status" value="1"/>
</dbReference>
<dbReference type="Gene3D" id="1.10.150.240">
    <property type="entry name" value="Putative phosphatase, domain 2"/>
    <property type="match status" value="1"/>
</dbReference>
<accession>A0ABN7JXL3</accession>
<sequence length="229" mass="25288">MRFLVPFKQIIFDFDGVLLQSADLKTKAFAHAYEDEAPELINAVVAYQEAHGGIGRREKFRFFERSIFGRQASEERIDALCAQFKSFISDRILEVPEVAGARALLEYLHGNVKMHVVSGMPQDELDDICARRALTSFFENLIGVPVSKPEAFASILKSEGCSPLEVLAIGDSTTEFEAARDLCIPFLAVVPEGATNKFPPGTCSLRDFSGVKSTLHKMRTCATSSRMSS</sequence>
<comment type="caution">
    <text evidence="5">The sequence shown here is derived from an EMBL/GenBank/DDBJ whole genome shotgun (WGS) entry which is preliminary data.</text>
</comment>
<evidence type="ECO:0000313" key="5">
    <source>
        <dbReference type="EMBL" id="CAD7053220.1"/>
    </source>
</evidence>
<dbReference type="SFLD" id="SFLDS00003">
    <property type="entry name" value="Haloacid_Dehalogenase"/>
    <property type="match status" value="1"/>
</dbReference>
<dbReference type="InterPro" id="IPR036412">
    <property type="entry name" value="HAD-like_sf"/>
</dbReference>
<proteinExistence type="inferred from homology"/>
<evidence type="ECO:0000256" key="2">
    <source>
        <dbReference type="ARBA" id="ARBA00004818"/>
    </source>
</evidence>
<evidence type="ECO:0000313" key="6">
    <source>
        <dbReference type="Proteomes" id="UP000601041"/>
    </source>
</evidence>
<dbReference type="RefSeq" id="WP_142589610.1">
    <property type="nucleotide sequence ID" value="NZ_CABFWE030000013.1"/>
</dbReference>
<dbReference type="InterPro" id="IPR023198">
    <property type="entry name" value="PGP-like_dom2"/>
</dbReference>
<dbReference type="InterPro" id="IPR041492">
    <property type="entry name" value="HAD_2"/>
</dbReference>
<evidence type="ECO:0000256" key="4">
    <source>
        <dbReference type="ARBA" id="ARBA00013078"/>
    </source>
</evidence>
<evidence type="ECO:0000256" key="1">
    <source>
        <dbReference type="ARBA" id="ARBA00000830"/>
    </source>
</evidence>
<organism evidence="5 6">
    <name type="scientific">Pseudorhizobium halotolerans</name>
    <dbReference type="NCBI Taxonomy" id="1233081"/>
    <lineage>
        <taxon>Bacteria</taxon>
        <taxon>Pseudomonadati</taxon>
        <taxon>Pseudomonadota</taxon>
        <taxon>Alphaproteobacteria</taxon>
        <taxon>Hyphomicrobiales</taxon>
        <taxon>Rhizobiaceae</taxon>
        <taxon>Rhizobium/Agrobacterium group</taxon>
        <taxon>Pseudorhizobium</taxon>
    </lineage>
</organism>
<dbReference type="Pfam" id="PF13419">
    <property type="entry name" value="HAD_2"/>
    <property type="match status" value="1"/>
</dbReference>
<keyword evidence="6" id="KW-1185">Reference proteome</keyword>
<protein>
    <recommendedName>
        <fullName evidence="4">phosphoglycolate phosphatase</fullName>
        <ecNumber evidence="4">3.1.3.18</ecNumber>
    </recommendedName>
</protein>
<evidence type="ECO:0000256" key="3">
    <source>
        <dbReference type="ARBA" id="ARBA00006171"/>
    </source>
</evidence>
<dbReference type="InterPro" id="IPR023214">
    <property type="entry name" value="HAD_sf"/>
</dbReference>
<name>A0ABN7JXL3_9HYPH</name>
<dbReference type="SFLD" id="SFLDG01129">
    <property type="entry name" value="C1.5:_HAD__Beta-PGM__Phosphata"/>
    <property type="match status" value="1"/>
</dbReference>
<reference evidence="5 6" key="1">
    <citation type="submission" date="2020-11" db="EMBL/GenBank/DDBJ databases">
        <authorList>
            <person name="Lassalle F."/>
        </authorList>
    </citation>
    <scope>NUCLEOTIDE SEQUENCE [LARGE SCALE GENOMIC DNA]</scope>
    <source>
        <strain evidence="5 6">AB21</strain>
    </source>
</reference>
<dbReference type="PANTHER" id="PTHR43434:SF1">
    <property type="entry name" value="PHOSPHOGLYCOLATE PHOSPHATASE"/>
    <property type="match status" value="1"/>
</dbReference>